<evidence type="ECO:0000256" key="4">
    <source>
        <dbReference type="ARBA" id="ARBA00022737"/>
    </source>
</evidence>
<dbReference type="InterPro" id="IPR011050">
    <property type="entry name" value="Pectin_lyase_fold/virulence"/>
</dbReference>
<evidence type="ECO:0000256" key="6">
    <source>
        <dbReference type="ARBA" id="ARBA00023295"/>
    </source>
</evidence>
<keyword evidence="6" id="KW-0326">Glycosidase</keyword>
<dbReference type="Pfam" id="PF13229">
    <property type="entry name" value="Beta_helix"/>
    <property type="match status" value="1"/>
</dbReference>
<comment type="catalytic activity">
    <reaction evidence="2">
        <text>Hydrolysis of terminal, non-reducing branched (1-&gt;3)-alpha-D-galactosidic residues, producing free D-galactose.</text>
        <dbReference type="EC" id="3.2.1.n1"/>
    </reaction>
</comment>
<organism evidence="10 11">
    <name type="scientific">Flammeovirga yaeyamensis</name>
    <dbReference type="NCBI Taxonomy" id="367791"/>
    <lineage>
        <taxon>Bacteria</taxon>
        <taxon>Pseudomonadati</taxon>
        <taxon>Bacteroidota</taxon>
        <taxon>Cytophagia</taxon>
        <taxon>Cytophagales</taxon>
        <taxon>Flammeovirgaceae</taxon>
        <taxon>Flammeovirga</taxon>
    </lineage>
</organism>
<dbReference type="GO" id="GO:0004557">
    <property type="term" value="F:alpha-galactosidase activity"/>
    <property type="evidence" value="ECO:0007669"/>
    <property type="project" value="UniProtKB-EC"/>
</dbReference>
<dbReference type="InterPro" id="IPR012334">
    <property type="entry name" value="Pectin_lyas_fold"/>
</dbReference>
<sequence>MKNINQLWSLIGLLFITFSGYAGEVITFTPKAGDRTYEIRQALEKASKNDLTVVFEKGEYLFKPDLAYEQECFVTNHENGVKRIAFHFNGFKNLTIKGNSSDFIFHGQMMPFRFDNCENVKVEGFQIDWDIPFSFQAEIIEVNEKEGWRIVKPFTDGFSWKMKGQRIVFPEIDEFSFSCLGSSLPFDPETKNVVHGAHDQTSIPTKVERLSNGNLKIYEKQKYFAPVGSILHSKGKKGENRYAPAFQMINSKDLHFDNTVVHHAIGMGYLAEKCENVTIINSGVYLKEGTNRVVSSLADATHFCNVKGDILVENCRFENMLDDGTNVHGTYVVVDEVVDNHTVRVKLAHFQQTGFEFTEKGDEIWFIHAPSPSRKEVNTVAKVEYINSTFSNITFDEKLPAELKKGDLLENKTYNPVFTMRGCVIQNHRARNIVLKSPLKTVIENNKLSSMMSSILFRGESYYWYESGAVEDVLIQNNEFTNCAISGKEHAVMWVTPRLGKDYSTTEDFDHGIKFINNTIRTFDARIVRADRAADLLIKGNKIYQTTELTPLFPDRAQFEFDNCSRVEVSNNTYEGEERLGFKADEKSKKTLKIKNNSGIKNSTKFSQK</sequence>
<dbReference type="Pfam" id="PF23764">
    <property type="entry name" value="Beta-barrel_GLAA-B_II"/>
    <property type="match status" value="1"/>
</dbReference>
<dbReference type="SUPFAM" id="SSF51126">
    <property type="entry name" value="Pectin lyase-like"/>
    <property type="match status" value="1"/>
</dbReference>
<dbReference type="EMBL" id="CP076133">
    <property type="protein sequence ID" value="QWG05436.1"/>
    <property type="molecule type" value="Genomic_DNA"/>
</dbReference>
<dbReference type="InterPro" id="IPR056441">
    <property type="entry name" value="Beta-barrel_GLAA-B_II"/>
</dbReference>
<feature type="domain" description="GLAA-B beta-barrel" evidence="8">
    <location>
        <begin position="135"/>
        <end position="231"/>
    </location>
</feature>
<reference evidence="10 11" key="1">
    <citation type="submission" date="2021-05" db="EMBL/GenBank/DDBJ databases">
        <title>Comparative genomic studies on the polysaccharide-degrading batcterial strains of the Flammeovirga genus.</title>
        <authorList>
            <person name="Zewei F."/>
            <person name="Zheng Z."/>
            <person name="Yu L."/>
            <person name="Ruyue G."/>
            <person name="Yanhong M."/>
            <person name="Yuanyuan C."/>
            <person name="Jingyan G."/>
            <person name="Wenjun H."/>
        </authorList>
    </citation>
    <scope>NUCLEOTIDE SEQUENCE [LARGE SCALE GENOMIC DNA]</scope>
    <source>
        <strain evidence="10 11">NBRC:100898</strain>
    </source>
</reference>
<proteinExistence type="predicted"/>
<evidence type="ECO:0000256" key="3">
    <source>
        <dbReference type="ARBA" id="ARBA00022729"/>
    </source>
</evidence>
<gene>
    <name evidence="10" type="ORF">KMW28_23750</name>
</gene>
<evidence type="ECO:0000313" key="10">
    <source>
        <dbReference type="EMBL" id="QWG05436.1"/>
    </source>
</evidence>
<name>A0AAX1NE80_9BACT</name>
<dbReference type="Pfam" id="PF23763">
    <property type="entry name" value="Beta-barrel_GLAA-B_I"/>
    <property type="match status" value="1"/>
</dbReference>
<dbReference type="Gene3D" id="2.160.20.10">
    <property type="entry name" value="Single-stranded right-handed beta-helix, Pectin lyase-like"/>
    <property type="match status" value="1"/>
</dbReference>
<protein>
    <recommendedName>
        <fullName evidence="12">Right-handed parallel beta-helix repeat-containing protein</fullName>
    </recommendedName>
</protein>
<feature type="domain" description="GLAA-B beta-barrel" evidence="9">
    <location>
        <begin position="342"/>
        <end position="409"/>
    </location>
</feature>
<dbReference type="Proteomes" id="UP000678679">
    <property type="component" value="Chromosome 2"/>
</dbReference>
<keyword evidence="5" id="KW-0378">Hydrolase</keyword>
<evidence type="ECO:0000256" key="1">
    <source>
        <dbReference type="ARBA" id="ARBA00001255"/>
    </source>
</evidence>
<keyword evidence="3" id="KW-0732">Signal</keyword>
<evidence type="ECO:0000259" key="7">
    <source>
        <dbReference type="Pfam" id="PF13229"/>
    </source>
</evidence>
<dbReference type="AlphaFoldDB" id="A0AAX1NE80"/>
<evidence type="ECO:0008006" key="12">
    <source>
        <dbReference type="Google" id="ProtNLM"/>
    </source>
</evidence>
<dbReference type="KEGG" id="fya:KMW28_23750"/>
<evidence type="ECO:0000259" key="9">
    <source>
        <dbReference type="Pfam" id="PF23764"/>
    </source>
</evidence>
<evidence type="ECO:0000256" key="5">
    <source>
        <dbReference type="ARBA" id="ARBA00022801"/>
    </source>
</evidence>
<evidence type="ECO:0000259" key="8">
    <source>
        <dbReference type="Pfam" id="PF23763"/>
    </source>
</evidence>
<feature type="domain" description="Right handed beta helix" evidence="7">
    <location>
        <begin position="418"/>
        <end position="597"/>
    </location>
</feature>
<evidence type="ECO:0000256" key="2">
    <source>
        <dbReference type="ARBA" id="ARBA00001271"/>
    </source>
</evidence>
<dbReference type="InterPro" id="IPR039448">
    <property type="entry name" value="Beta_helix"/>
</dbReference>
<dbReference type="InterPro" id="IPR057275">
    <property type="entry name" value="Beta-barrel_GLAA-B_I"/>
</dbReference>
<accession>A0AAX1NE80</accession>
<dbReference type="RefSeq" id="WP_169661909.1">
    <property type="nucleotide sequence ID" value="NZ_CP076133.1"/>
</dbReference>
<evidence type="ECO:0000313" key="11">
    <source>
        <dbReference type="Proteomes" id="UP000678679"/>
    </source>
</evidence>
<keyword evidence="4" id="KW-0677">Repeat</keyword>
<comment type="catalytic activity">
    <reaction evidence="1">
        <text>Hydrolysis of terminal, non-reducing alpha-D-galactose residues in alpha-D-galactosides, including galactose oligosaccharides, galactomannans and galactolipids.</text>
        <dbReference type="EC" id="3.2.1.22"/>
    </reaction>
</comment>
<keyword evidence="11" id="KW-1185">Reference proteome</keyword>